<protein>
    <submittedName>
        <fullName evidence="4">5-methylcytosine rRNA methyltransferase NSUN4 (inferred by orthology to a human protein)</fullName>
    </submittedName>
</protein>
<dbReference type="AlphaFoldDB" id="A0A0M3J803"/>
<evidence type="ECO:0000313" key="4">
    <source>
        <dbReference type="WBParaSite" id="ASIM_0000370201-mRNA-1"/>
    </source>
</evidence>
<dbReference type="WBParaSite" id="ASIM_0000370201-mRNA-1">
    <property type="protein sequence ID" value="ASIM_0000370201-mRNA-1"/>
    <property type="gene ID" value="ASIM_0000370201"/>
</dbReference>
<dbReference type="EMBL" id="UYRR01005547">
    <property type="protein sequence ID" value="VDK21859.1"/>
    <property type="molecule type" value="Genomic_DNA"/>
</dbReference>
<dbReference type="Proteomes" id="UP000267096">
    <property type="component" value="Unassembled WGS sequence"/>
</dbReference>
<proteinExistence type="predicted"/>
<reference evidence="4" key="1">
    <citation type="submission" date="2017-02" db="UniProtKB">
        <authorList>
            <consortium name="WormBaseParasite"/>
        </authorList>
    </citation>
    <scope>IDENTIFICATION</scope>
</reference>
<reference evidence="2 3" key="2">
    <citation type="submission" date="2018-11" db="EMBL/GenBank/DDBJ databases">
        <authorList>
            <consortium name="Pathogen Informatics"/>
        </authorList>
    </citation>
    <scope>NUCLEOTIDE SEQUENCE [LARGE SCALE GENOMIC DNA]</scope>
</reference>
<dbReference type="Gene3D" id="6.20.240.40">
    <property type="match status" value="1"/>
</dbReference>
<feature type="compositionally biased region" description="Basic and acidic residues" evidence="1">
    <location>
        <begin position="179"/>
        <end position="188"/>
    </location>
</feature>
<evidence type="ECO:0000313" key="2">
    <source>
        <dbReference type="EMBL" id="VDK21859.1"/>
    </source>
</evidence>
<sequence length="195" mass="22390">MLGQASRRVPLLECVRYKRLKFKPKIAHTRPQKTASMLAMEHFDFYYAPVYGKQWPSIRLGLLTPNKYMAIVNTFSRSSEASELILEEIGAVDLIKELIGTIAIEKLEKKRKLMEAKALKQQEQDQSVKGMQSGEVEENAKTPEDLELEDLEMRGEAGLGEFRRSEETLTRSDLQLGRGRRDQRDAHEITLVMNH</sequence>
<keyword evidence="3" id="KW-1185">Reference proteome</keyword>
<gene>
    <name evidence="2" type="ORF">ASIM_LOCUS3534</name>
</gene>
<accession>A0A0M3J803</accession>
<organism evidence="4">
    <name type="scientific">Anisakis simplex</name>
    <name type="common">Herring worm</name>
    <dbReference type="NCBI Taxonomy" id="6269"/>
    <lineage>
        <taxon>Eukaryota</taxon>
        <taxon>Metazoa</taxon>
        <taxon>Ecdysozoa</taxon>
        <taxon>Nematoda</taxon>
        <taxon>Chromadorea</taxon>
        <taxon>Rhabditida</taxon>
        <taxon>Spirurina</taxon>
        <taxon>Ascaridomorpha</taxon>
        <taxon>Ascaridoidea</taxon>
        <taxon>Anisakidae</taxon>
        <taxon>Anisakis</taxon>
        <taxon>Anisakis simplex complex</taxon>
    </lineage>
</organism>
<dbReference type="OrthoDB" id="5874415at2759"/>
<feature type="compositionally biased region" description="Basic and acidic residues" evidence="1">
    <location>
        <begin position="151"/>
        <end position="170"/>
    </location>
</feature>
<feature type="region of interest" description="Disordered" evidence="1">
    <location>
        <begin position="121"/>
        <end position="195"/>
    </location>
</feature>
<evidence type="ECO:0000313" key="3">
    <source>
        <dbReference type="Proteomes" id="UP000267096"/>
    </source>
</evidence>
<evidence type="ECO:0000256" key="1">
    <source>
        <dbReference type="SAM" id="MobiDB-lite"/>
    </source>
</evidence>
<name>A0A0M3J803_ANISI</name>